<dbReference type="Gramene" id="TuG1812S0001054100.01.T01">
    <property type="protein sequence ID" value="TuG1812S0001054100.01.T01"/>
    <property type="gene ID" value="TuG1812S0001054100.01"/>
</dbReference>
<evidence type="ECO:0000313" key="7">
    <source>
        <dbReference type="EnsemblPlants" id="TuG1812S0001054100.01.T01"/>
    </source>
</evidence>
<evidence type="ECO:0000259" key="6">
    <source>
        <dbReference type="PROSITE" id="PS50863"/>
    </source>
</evidence>
<dbReference type="Proteomes" id="UP000015106">
    <property type="component" value="Unassembled WGS sequence"/>
</dbReference>
<dbReference type="GO" id="GO:0005634">
    <property type="term" value="C:nucleus"/>
    <property type="evidence" value="ECO:0007669"/>
    <property type="project" value="UniProtKB-SubCell"/>
</dbReference>
<dbReference type="InterPro" id="IPR003340">
    <property type="entry name" value="B3_DNA-bd"/>
</dbReference>
<name>A0A8R7V9Z6_TRIUA</name>
<reference evidence="8" key="1">
    <citation type="journal article" date="2013" name="Nature">
        <title>Draft genome of the wheat A-genome progenitor Triticum urartu.</title>
        <authorList>
            <person name="Ling H.Q."/>
            <person name="Zhao S."/>
            <person name="Liu D."/>
            <person name="Wang J."/>
            <person name="Sun H."/>
            <person name="Zhang C."/>
            <person name="Fan H."/>
            <person name="Li D."/>
            <person name="Dong L."/>
            <person name="Tao Y."/>
            <person name="Gao C."/>
            <person name="Wu H."/>
            <person name="Li Y."/>
            <person name="Cui Y."/>
            <person name="Guo X."/>
            <person name="Zheng S."/>
            <person name="Wang B."/>
            <person name="Yu K."/>
            <person name="Liang Q."/>
            <person name="Yang W."/>
            <person name="Lou X."/>
            <person name="Chen J."/>
            <person name="Feng M."/>
            <person name="Jian J."/>
            <person name="Zhang X."/>
            <person name="Luo G."/>
            <person name="Jiang Y."/>
            <person name="Liu J."/>
            <person name="Wang Z."/>
            <person name="Sha Y."/>
            <person name="Zhang B."/>
            <person name="Wu H."/>
            <person name="Tang D."/>
            <person name="Shen Q."/>
            <person name="Xue P."/>
            <person name="Zou S."/>
            <person name="Wang X."/>
            <person name="Liu X."/>
            <person name="Wang F."/>
            <person name="Yang Y."/>
            <person name="An X."/>
            <person name="Dong Z."/>
            <person name="Zhang K."/>
            <person name="Zhang X."/>
            <person name="Luo M.C."/>
            <person name="Dvorak J."/>
            <person name="Tong Y."/>
            <person name="Wang J."/>
            <person name="Yang H."/>
            <person name="Li Z."/>
            <person name="Wang D."/>
            <person name="Zhang A."/>
            <person name="Wang J."/>
        </authorList>
    </citation>
    <scope>NUCLEOTIDE SEQUENCE</scope>
    <source>
        <strain evidence="8">cv. G1812</strain>
    </source>
</reference>
<sequence length="139" mass="16270">MARYQPSTDIPVRIKEENDDEVTRAIPRRIGFLYPELMYHNFAVNITKPRLVHMRVCEAWVDMNGDFPRQIQLWTERCAWGVELVKDGDILYLKKGWRGFAEEHGVKVGEVVHFQMVTPSAWVLRIKAPNGEIRRPLSH</sequence>
<evidence type="ECO:0000256" key="5">
    <source>
        <dbReference type="ARBA" id="ARBA00023242"/>
    </source>
</evidence>
<keyword evidence="3" id="KW-0238">DNA-binding</keyword>
<keyword evidence="5" id="KW-0539">Nucleus</keyword>
<dbReference type="PROSITE" id="PS50863">
    <property type="entry name" value="B3"/>
    <property type="match status" value="1"/>
</dbReference>
<keyword evidence="8" id="KW-1185">Reference proteome</keyword>
<protein>
    <recommendedName>
        <fullName evidence="6">TF-B3 domain-containing protein</fullName>
    </recommendedName>
</protein>
<accession>A0A8R7V9Z6</accession>
<dbReference type="CDD" id="cd10017">
    <property type="entry name" value="B3_DNA"/>
    <property type="match status" value="1"/>
</dbReference>
<evidence type="ECO:0000256" key="3">
    <source>
        <dbReference type="ARBA" id="ARBA00023125"/>
    </source>
</evidence>
<evidence type="ECO:0000256" key="4">
    <source>
        <dbReference type="ARBA" id="ARBA00023163"/>
    </source>
</evidence>
<dbReference type="InterPro" id="IPR015300">
    <property type="entry name" value="DNA-bd_pseudobarrel_sf"/>
</dbReference>
<dbReference type="AlphaFoldDB" id="A0A8R7V9Z6"/>
<evidence type="ECO:0000313" key="8">
    <source>
        <dbReference type="Proteomes" id="UP000015106"/>
    </source>
</evidence>
<evidence type="ECO:0000256" key="1">
    <source>
        <dbReference type="ARBA" id="ARBA00004123"/>
    </source>
</evidence>
<reference evidence="7" key="2">
    <citation type="submission" date="2022-06" db="UniProtKB">
        <authorList>
            <consortium name="EnsemblPlants"/>
        </authorList>
    </citation>
    <scope>IDENTIFICATION</scope>
</reference>
<evidence type="ECO:0000256" key="2">
    <source>
        <dbReference type="ARBA" id="ARBA00023015"/>
    </source>
</evidence>
<dbReference type="GO" id="GO:0003677">
    <property type="term" value="F:DNA binding"/>
    <property type="evidence" value="ECO:0007669"/>
    <property type="project" value="UniProtKB-KW"/>
</dbReference>
<dbReference type="Pfam" id="PF02362">
    <property type="entry name" value="B3"/>
    <property type="match status" value="1"/>
</dbReference>
<dbReference type="Gene3D" id="2.40.330.10">
    <property type="entry name" value="DNA-binding pseudobarrel domain"/>
    <property type="match status" value="1"/>
</dbReference>
<comment type="subcellular location">
    <subcellularLocation>
        <location evidence="1">Nucleus</location>
    </subcellularLocation>
</comment>
<dbReference type="SUPFAM" id="SSF101936">
    <property type="entry name" value="DNA-binding pseudobarrel domain"/>
    <property type="match status" value="1"/>
</dbReference>
<proteinExistence type="predicted"/>
<keyword evidence="4" id="KW-0804">Transcription</keyword>
<organism evidence="7 8">
    <name type="scientific">Triticum urartu</name>
    <name type="common">Red wild einkorn</name>
    <name type="synonym">Crithodium urartu</name>
    <dbReference type="NCBI Taxonomy" id="4572"/>
    <lineage>
        <taxon>Eukaryota</taxon>
        <taxon>Viridiplantae</taxon>
        <taxon>Streptophyta</taxon>
        <taxon>Embryophyta</taxon>
        <taxon>Tracheophyta</taxon>
        <taxon>Spermatophyta</taxon>
        <taxon>Magnoliopsida</taxon>
        <taxon>Liliopsida</taxon>
        <taxon>Poales</taxon>
        <taxon>Poaceae</taxon>
        <taxon>BOP clade</taxon>
        <taxon>Pooideae</taxon>
        <taxon>Triticodae</taxon>
        <taxon>Triticeae</taxon>
        <taxon>Triticinae</taxon>
        <taxon>Triticum</taxon>
    </lineage>
</organism>
<dbReference type="EnsemblPlants" id="TuG1812S0001054100.01.T01">
    <property type="protein sequence ID" value="TuG1812S0001054100.01.T01"/>
    <property type="gene ID" value="TuG1812S0001054100.01"/>
</dbReference>
<keyword evidence="2" id="KW-0805">Transcription regulation</keyword>
<feature type="domain" description="TF-B3" evidence="6">
    <location>
        <begin position="80"/>
        <end position="130"/>
    </location>
</feature>